<dbReference type="Proteomes" id="UP000030003">
    <property type="component" value="Unassembled WGS sequence"/>
</dbReference>
<dbReference type="Gene3D" id="3.40.50.2300">
    <property type="match status" value="1"/>
</dbReference>
<dbReference type="PROSITE" id="PS50110">
    <property type="entry name" value="RESPONSE_REGULATORY"/>
    <property type="match status" value="1"/>
</dbReference>
<dbReference type="InterPro" id="IPR011006">
    <property type="entry name" value="CheY-like_superfamily"/>
</dbReference>
<proteinExistence type="predicted"/>
<dbReference type="PANTHER" id="PTHR44591:SF25">
    <property type="entry name" value="CHEMOTAXIS TWO-COMPONENT RESPONSE REGULATOR"/>
    <property type="match status" value="1"/>
</dbReference>
<reference evidence="4 5" key="1">
    <citation type="submission" date="2013-08" db="EMBL/GenBank/DDBJ databases">
        <title>Genomic analysis of Lysobacter defluvii.</title>
        <authorList>
            <person name="Wang Q."/>
            <person name="Wang G."/>
        </authorList>
    </citation>
    <scope>NUCLEOTIDE SEQUENCE [LARGE SCALE GENOMIC DNA]</scope>
    <source>
        <strain evidence="4 5">IMMIB APB-9</strain>
    </source>
</reference>
<dbReference type="GO" id="GO:0000160">
    <property type="term" value="P:phosphorelay signal transduction system"/>
    <property type="evidence" value="ECO:0007669"/>
    <property type="project" value="InterPro"/>
</dbReference>
<dbReference type="InterPro" id="IPR001789">
    <property type="entry name" value="Sig_transdc_resp-reg_receiver"/>
</dbReference>
<dbReference type="OrthoDB" id="9800897at2"/>
<sequence length="121" mass="12995">MSAQLLIVDDSTSMRQMVAFALSSAGYAVHEAEDGQAALEKAQGQKFDAVVTDVNMPRMDGIELIRQLRQLPAYKFTPLLMLTTESGADKKQEGRAAGATGWLVKPFEPAQLVATVGKVLG</sequence>
<feature type="domain" description="Response regulatory" evidence="3">
    <location>
        <begin position="4"/>
        <end position="120"/>
    </location>
</feature>
<dbReference type="SMART" id="SM00448">
    <property type="entry name" value="REC"/>
    <property type="match status" value="1"/>
</dbReference>
<dbReference type="Pfam" id="PF00072">
    <property type="entry name" value="Response_reg"/>
    <property type="match status" value="1"/>
</dbReference>
<gene>
    <name evidence="4" type="ORF">N791_14400</name>
</gene>
<feature type="modified residue" description="4-aspartylphosphate" evidence="2">
    <location>
        <position position="53"/>
    </location>
</feature>
<dbReference type="eggNOG" id="COG0745">
    <property type="taxonomic scope" value="Bacteria"/>
</dbReference>
<dbReference type="STRING" id="1385515.GCA_000423325_00942"/>
<dbReference type="EMBL" id="AVBH01000112">
    <property type="protein sequence ID" value="KGO98211.1"/>
    <property type="molecule type" value="Genomic_DNA"/>
</dbReference>
<name>A0A0A0MAH3_9GAMM</name>
<evidence type="ECO:0000313" key="4">
    <source>
        <dbReference type="EMBL" id="KGO98211.1"/>
    </source>
</evidence>
<dbReference type="SUPFAM" id="SSF52172">
    <property type="entry name" value="CheY-like"/>
    <property type="match status" value="1"/>
</dbReference>
<comment type="caution">
    <text evidence="4">The sequence shown here is derived from an EMBL/GenBank/DDBJ whole genome shotgun (WGS) entry which is preliminary data.</text>
</comment>
<dbReference type="PANTHER" id="PTHR44591">
    <property type="entry name" value="STRESS RESPONSE REGULATOR PROTEIN 1"/>
    <property type="match status" value="1"/>
</dbReference>
<accession>A0A0A0MAH3</accession>
<keyword evidence="5" id="KW-1185">Reference proteome</keyword>
<dbReference type="InterPro" id="IPR050595">
    <property type="entry name" value="Bact_response_regulator"/>
</dbReference>
<evidence type="ECO:0000259" key="3">
    <source>
        <dbReference type="PROSITE" id="PS50110"/>
    </source>
</evidence>
<keyword evidence="1 2" id="KW-0597">Phosphoprotein</keyword>
<evidence type="ECO:0000256" key="2">
    <source>
        <dbReference type="PROSITE-ProRule" id="PRU00169"/>
    </source>
</evidence>
<dbReference type="AlphaFoldDB" id="A0A0A0MAH3"/>
<protein>
    <submittedName>
        <fullName evidence="4">Fis family transcriptional regulator</fullName>
    </submittedName>
</protein>
<organism evidence="4 5">
    <name type="scientific">Lysobacter defluvii IMMIB APB-9 = DSM 18482</name>
    <dbReference type="NCBI Taxonomy" id="1385515"/>
    <lineage>
        <taxon>Bacteria</taxon>
        <taxon>Pseudomonadati</taxon>
        <taxon>Pseudomonadota</taxon>
        <taxon>Gammaproteobacteria</taxon>
        <taxon>Lysobacterales</taxon>
        <taxon>Lysobacteraceae</taxon>
        <taxon>Novilysobacter</taxon>
    </lineage>
</organism>
<dbReference type="RefSeq" id="WP_027069401.1">
    <property type="nucleotide sequence ID" value="NZ_AUHT01000006.1"/>
</dbReference>
<dbReference type="CDD" id="cd17562">
    <property type="entry name" value="REC_CheY4-like"/>
    <property type="match status" value="1"/>
</dbReference>
<evidence type="ECO:0000313" key="5">
    <source>
        <dbReference type="Proteomes" id="UP000030003"/>
    </source>
</evidence>
<evidence type="ECO:0000256" key="1">
    <source>
        <dbReference type="ARBA" id="ARBA00022553"/>
    </source>
</evidence>